<protein>
    <submittedName>
        <fullName evidence="7">Anaerobic sulfatase-maturating enzyme</fullName>
        <ecNumber evidence="7">1.1.99.-</ecNumber>
    </submittedName>
</protein>
<dbReference type="Proteomes" id="UP000202485">
    <property type="component" value="Unassembled WGS sequence"/>
</dbReference>
<dbReference type="EMBL" id="FXYG01000004">
    <property type="protein sequence ID" value="SMX46832.1"/>
    <property type="molecule type" value="Genomic_DNA"/>
</dbReference>
<comment type="cofactor">
    <cofactor evidence="1">
        <name>[4Fe-4S] cluster</name>
        <dbReference type="ChEBI" id="CHEBI:49883"/>
    </cofactor>
</comment>
<dbReference type="PANTHER" id="PTHR43273">
    <property type="entry name" value="ANAEROBIC SULFATASE-MATURATING ENZYME HOMOLOG ASLB-RELATED"/>
    <property type="match status" value="1"/>
</dbReference>
<organism evidence="7 8">
    <name type="scientific">Ruegeria arenilitoris</name>
    <dbReference type="NCBI Taxonomy" id="1173585"/>
    <lineage>
        <taxon>Bacteria</taxon>
        <taxon>Pseudomonadati</taxon>
        <taxon>Pseudomonadota</taxon>
        <taxon>Alphaproteobacteria</taxon>
        <taxon>Rhodobacterales</taxon>
        <taxon>Roseobacteraceae</taxon>
        <taxon>Ruegeria</taxon>
    </lineage>
</organism>
<reference evidence="8" key="1">
    <citation type="submission" date="2017-05" db="EMBL/GenBank/DDBJ databases">
        <authorList>
            <person name="Rodrigo-Torres L."/>
            <person name="Arahal R. D."/>
            <person name="Lucena T."/>
        </authorList>
    </citation>
    <scope>NUCLEOTIDE SEQUENCE [LARGE SCALE GENOMIC DNA]</scope>
    <source>
        <strain evidence="8">CECT 8715</strain>
    </source>
</reference>
<dbReference type="GO" id="GO:0046872">
    <property type="term" value="F:metal ion binding"/>
    <property type="evidence" value="ECO:0007669"/>
    <property type="project" value="UniProtKB-KW"/>
</dbReference>
<name>A0A238KX96_9RHOB</name>
<dbReference type="OrthoDB" id="9782387at2"/>
<dbReference type="InterPro" id="IPR007197">
    <property type="entry name" value="rSAM"/>
</dbReference>
<evidence type="ECO:0000256" key="2">
    <source>
        <dbReference type="ARBA" id="ARBA00022691"/>
    </source>
</evidence>
<proteinExistence type="predicted"/>
<dbReference type="SUPFAM" id="SSF102114">
    <property type="entry name" value="Radical SAM enzymes"/>
    <property type="match status" value="1"/>
</dbReference>
<dbReference type="InterPro" id="IPR023885">
    <property type="entry name" value="4Fe4S-binding_SPASM_dom"/>
</dbReference>
<keyword evidence="8" id="KW-1185">Reference proteome</keyword>
<dbReference type="EC" id="1.1.99.-" evidence="7"/>
<dbReference type="InterPro" id="IPR013785">
    <property type="entry name" value="Aldolase_TIM"/>
</dbReference>
<keyword evidence="4" id="KW-0408">Iron</keyword>
<dbReference type="SFLD" id="SFLDS00029">
    <property type="entry name" value="Radical_SAM"/>
    <property type="match status" value="1"/>
</dbReference>
<keyword evidence="2" id="KW-0949">S-adenosyl-L-methionine</keyword>
<dbReference type="InterPro" id="IPR023867">
    <property type="entry name" value="Sulphatase_maturase_rSAM"/>
</dbReference>
<keyword evidence="3" id="KW-0479">Metal-binding</keyword>
<feature type="domain" description="Radical SAM core" evidence="6">
    <location>
        <begin position="66"/>
        <end position="299"/>
    </location>
</feature>
<dbReference type="AlphaFoldDB" id="A0A238KX96"/>
<sequence length="435" mass="48068">MTDPSAEVHFFETTLGEHMLAVDGSRVFDVPDGTADHFARMTAERQREFLSQMGLDGVPFIDDAPPRRMPVRSLSLAVAQKCNLACTYCYASQGSFGGPARSMEWEVAKASVDRLIMDAEPGTRINLAFLGGEPLINRGLIRDATVYAAEQAQRNKVDVGFSITTNGTLLRPEDAEFFEDHAFAVTISLDGVGKAHDRLRPNQGGRGSYDTILRKVQPLLDKQHRMQVGARVTVTPRNLELPETLNHFIGLGFHSVGFAPMLASPTGREEMSSKDMAEMLSQMIRCGRVFEDAVLQGRRFPFSNMAAAMHEIHRGTHRPYACGAGGGYFGVSADGDLFACHRFVEDDVAAMGNVHDGPDARRETWLAERHVHNQSPCNTCWARYMCGGGCHHEVIHRGRPACDYIRGWLDYSLQAYVRLSAARPDFFGDAARRSA</sequence>
<dbReference type="InterPro" id="IPR058240">
    <property type="entry name" value="rSAM_sf"/>
</dbReference>
<keyword evidence="5" id="KW-0411">Iron-sulfur</keyword>
<evidence type="ECO:0000256" key="1">
    <source>
        <dbReference type="ARBA" id="ARBA00001966"/>
    </source>
</evidence>
<dbReference type="NCBIfam" id="TIGR04085">
    <property type="entry name" value="rSAM_more_4Fe4S"/>
    <property type="match status" value="1"/>
</dbReference>
<evidence type="ECO:0000256" key="5">
    <source>
        <dbReference type="ARBA" id="ARBA00023014"/>
    </source>
</evidence>
<evidence type="ECO:0000256" key="3">
    <source>
        <dbReference type="ARBA" id="ARBA00022723"/>
    </source>
</evidence>
<dbReference type="SFLD" id="SFLDG01067">
    <property type="entry name" value="SPASM/twitch_domain_containing"/>
    <property type="match status" value="1"/>
</dbReference>
<dbReference type="SFLD" id="SFLDG01384">
    <property type="entry name" value="thioether_bond_formation_requi"/>
    <property type="match status" value="1"/>
</dbReference>
<gene>
    <name evidence="7" type="primary">chuR</name>
    <name evidence="7" type="ORF">RUA8715_02911</name>
</gene>
<dbReference type="Pfam" id="PF04055">
    <property type="entry name" value="Radical_SAM"/>
    <property type="match status" value="1"/>
</dbReference>
<dbReference type="GO" id="GO:0051536">
    <property type="term" value="F:iron-sulfur cluster binding"/>
    <property type="evidence" value="ECO:0007669"/>
    <property type="project" value="UniProtKB-KW"/>
</dbReference>
<evidence type="ECO:0000313" key="8">
    <source>
        <dbReference type="Proteomes" id="UP000202485"/>
    </source>
</evidence>
<dbReference type="SFLD" id="SFLDG01386">
    <property type="entry name" value="main_SPASM_domain-containing"/>
    <property type="match status" value="1"/>
</dbReference>
<evidence type="ECO:0000256" key="4">
    <source>
        <dbReference type="ARBA" id="ARBA00023004"/>
    </source>
</evidence>
<dbReference type="PROSITE" id="PS51918">
    <property type="entry name" value="RADICAL_SAM"/>
    <property type="match status" value="1"/>
</dbReference>
<dbReference type="RefSeq" id="WP_093964431.1">
    <property type="nucleotide sequence ID" value="NZ_FXYG01000004.1"/>
</dbReference>
<dbReference type="Gene3D" id="3.20.20.70">
    <property type="entry name" value="Aldolase class I"/>
    <property type="match status" value="1"/>
</dbReference>
<dbReference type="CDD" id="cd01335">
    <property type="entry name" value="Radical_SAM"/>
    <property type="match status" value="1"/>
</dbReference>
<evidence type="ECO:0000259" key="6">
    <source>
        <dbReference type="PROSITE" id="PS51918"/>
    </source>
</evidence>
<dbReference type="GO" id="GO:0016491">
    <property type="term" value="F:oxidoreductase activity"/>
    <property type="evidence" value="ECO:0007669"/>
    <property type="project" value="UniProtKB-KW"/>
</dbReference>
<accession>A0A238KX96</accession>
<dbReference type="PANTHER" id="PTHR43273:SF8">
    <property type="entry name" value="RADICAL SAM DOMAIN PROTEIN"/>
    <property type="match status" value="1"/>
</dbReference>
<keyword evidence="7" id="KW-0560">Oxidoreductase</keyword>
<evidence type="ECO:0000313" key="7">
    <source>
        <dbReference type="EMBL" id="SMX46832.1"/>
    </source>
</evidence>